<comment type="caution">
    <text evidence="10">The sequence shown here is derived from an EMBL/GenBank/DDBJ whole genome shotgun (WGS) entry which is preliminary data.</text>
</comment>
<feature type="site" description="Transition state stabilizer" evidence="7">
    <location>
        <position position="12"/>
    </location>
</feature>
<evidence type="ECO:0000259" key="9">
    <source>
        <dbReference type="PROSITE" id="PS50991"/>
    </source>
</evidence>
<evidence type="ECO:0000256" key="4">
    <source>
        <dbReference type="ARBA" id="ARBA00023211"/>
    </source>
</evidence>
<dbReference type="Pfam" id="PF07836">
    <property type="entry name" value="DmpG_comm"/>
    <property type="match status" value="1"/>
</dbReference>
<evidence type="ECO:0000256" key="2">
    <source>
        <dbReference type="ARBA" id="ARBA00022723"/>
    </source>
</evidence>
<dbReference type="InterPro" id="IPR017629">
    <property type="entry name" value="4OH_2_O-val_aldolase"/>
</dbReference>
<dbReference type="Pfam" id="PF00682">
    <property type="entry name" value="HMGL-like"/>
    <property type="match status" value="1"/>
</dbReference>
<dbReference type="InterPro" id="IPR013785">
    <property type="entry name" value="Aldolase_TIM"/>
</dbReference>
<dbReference type="EMBL" id="JAGGKC010000007">
    <property type="protein sequence ID" value="MBP1918653.1"/>
    <property type="molecule type" value="Genomic_DNA"/>
</dbReference>
<dbReference type="HAMAP" id="MF_01656">
    <property type="entry name" value="HOA"/>
    <property type="match status" value="1"/>
</dbReference>
<dbReference type="SUPFAM" id="SSF51569">
    <property type="entry name" value="Aldolase"/>
    <property type="match status" value="1"/>
</dbReference>
<evidence type="ECO:0000313" key="11">
    <source>
        <dbReference type="Proteomes" id="UP001519271"/>
    </source>
</evidence>
<feature type="binding site" evidence="7">
    <location>
        <position position="13"/>
    </location>
    <ligand>
        <name>Mn(2+)</name>
        <dbReference type="ChEBI" id="CHEBI:29035"/>
    </ligand>
</feature>
<dbReference type="PANTHER" id="PTHR10277:SF9">
    <property type="entry name" value="2-ISOPROPYLMALATE SYNTHASE 1, CHLOROPLASTIC-RELATED"/>
    <property type="match status" value="1"/>
</dbReference>
<dbReference type="RefSeq" id="WP_209458882.1">
    <property type="nucleotide sequence ID" value="NZ_JAGGKC010000007.1"/>
</dbReference>
<feature type="binding site" evidence="7">
    <location>
        <position position="287"/>
    </location>
    <ligand>
        <name>substrate</name>
    </ligand>
</feature>
<dbReference type="GO" id="GO:0008701">
    <property type="term" value="F:4-hydroxy-2-oxovalerate aldolase activity"/>
    <property type="evidence" value="ECO:0007669"/>
    <property type="project" value="UniProtKB-EC"/>
</dbReference>
<keyword evidence="4 7" id="KW-0464">Manganese</keyword>
<accession>A0ABS4G281</accession>
<evidence type="ECO:0000256" key="1">
    <source>
        <dbReference type="ARBA" id="ARBA00008944"/>
    </source>
</evidence>
<dbReference type="CDD" id="cd07943">
    <property type="entry name" value="DRE_TIM_HOA"/>
    <property type="match status" value="1"/>
</dbReference>
<name>A0ABS4G281_9CLOT</name>
<reference evidence="10 11" key="1">
    <citation type="submission" date="2021-03" db="EMBL/GenBank/DDBJ databases">
        <title>Genomic Encyclopedia of Type Strains, Phase IV (KMG-IV): sequencing the most valuable type-strain genomes for metagenomic binning, comparative biology and taxonomic classification.</title>
        <authorList>
            <person name="Goeker M."/>
        </authorList>
    </citation>
    <scope>NUCLEOTIDE SEQUENCE [LARGE SCALE GENOMIC DNA]</scope>
    <source>
        <strain evidence="10 11">DSM 6139</strain>
    </source>
</reference>
<proteinExistence type="inferred from homology"/>
<comment type="similarity">
    <text evidence="1 7">Belongs to the 4-hydroxy-2-oxovalerate aldolase family.</text>
</comment>
<dbReference type="Gene3D" id="1.10.8.60">
    <property type="match status" value="1"/>
</dbReference>
<dbReference type="NCBIfam" id="NF006049">
    <property type="entry name" value="PRK08195.1"/>
    <property type="match status" value="1"/>
</dbReference>
<dbReference type="InterPro" id="IPR012425">
    <property type="entry name" value="DmpG_comm"/>
</dbReference>
<evidence type="ECO:0000313" key="10">
    <source>
        <dbReference type="EMBL" id="MBP1918653.1"/>
    </source>
</evidence>
<dbReference type="Proteomes" id="UP001519271">
    <property type="component" value="Unassembled WGS sequence"/>
</dbReference>
<dbReference type="InterPro" id="IPR050073">
    <property type="entry name" value="2-IPM_HCS-like"/>
</dbReference>
<evidence type="ECO:0000256" key="7">
    <source>
        <dbReference type="HAMAP-Rule" id="MF_01656"/>
    </source>
</evidence>
<dbReference type="EC" id="4.1.3.39" evidence="7 8"/>
<evidence type="ECO:0000256" key="5">
    <source>
        <dbReference type="ARBA" id="ARBA00023239"/>
    </source>
</evidence>
<dbReference type="NCBIfam" id="TIGR03217">
    <property type="entry name" value="4OH_2_O_val_ald"/>
    <property type="match status" value="1"/>
</dbReference>
<organism evidence="10 11">
    <name type="scientific">Youngiibacter multivorans</name>
    <dbReference type="NCBI Taxonomy" id="937251"/>
    <lineage>
        <taxon>Bacteria</taxon>
        <taxon>Bacillati</taxon>
        <taxon>Bacillota</taxon>
        <taxon>Clostridia</taxon>
        <taxon>Eubacteriales</taxon>
        <taxon>Clostridiaceae</taxon>
        <taxon>Youngiibacter</taxon>
    </lineage>
</organism>
<protein>
    <recommendedName>
        <fullName evidence="7 8">4-hydroxy-2-oxovalerate aldolase</fullName>
        <shortName evidence="7">HOA</shortName>
        <ecNumber evidence="7 8">4.1.3.39</ecNumber>
    </recommendedName>
    <alternativeName>
        <fullName evidence="7">4-hydroxy-2-keto-pentanoic acid aldolase</fullName>
    </alternativeName>
    <alternativeName>
        <fullName evidence="7">4-hydroxy-2-oxopentanoate aldolase</fullName>
    </alternativeName>
</protein>
<gene>
    <name evidence="10" type="ORF">J2Z34_001130</name>
</gene>
<evidence type="ECO:0000256" key="3">
    <source>
        <dbReference type="ARBA" id="ARBA00022797"/>
    </source>
</evidence>
<keyword evidence="3 7" id="KW-0058">Aromatic hydrocarbons catabolism</keyword>
<sequence>MAKIYLTDTTLRDGSHTVSHQFSPEDVAKVAKALDEAGIDLIEIGHGDGLTGSTINYGFSNYKELDVIRAAAGVVKRAKVTVLLIPGIGSVEDLEEAVHAGATAVRVATHVTEADVAEQHIKAAKKMGLWTVGFLMMAHMADAERVLQEAKKMESYGADVVYCTDSAGAMLPADVTEKISLLKANLSIPIGFHSHNNLGLAIANSIAAVDAGATYIDGSLSGLGAGAGNTPTDTLVAVFNRMGLEHGADLYKTMDASTEALAPVLLSKGVTAQTNLDALICGYAGVYSSFMLHARRASARFGVDLRDILIELGRRRAVGGQEDWIIEVANEIAQNKVK</sequence>
<dbReference type="InterPro" id="IPR035685">
    <property type="entry name" value="DRE_TIM_HOA"/>
</dbReference>
<comment type="catalytic activity">
    <reaction evidence="6">
        <text>(S)-4-hydroxy-2-oxohexanoate = propanal + pyruvate</text>
        <dbReference type="Rhea" id="RHEA:36003"/>
        <dbReference type="ChEBI" id="CHEBI:15361"/>
        <dbReference type="ChEBI" id="CHEBI:17153"/>
        <dbReference type="ChEBI" id="CHEBI:73142"/>
        <dbReference type="EC" id="4.1.3.43"/>
    </reaction>
    <physiologicalReaction direction="left-to-right" evidence="6">
        <dbReference type="Rhea" id="RHEA:36004"/>
    </physiologicalReaction>
</comment>
<feature type="binding site" evidence="7">
    <location>
        <position position="193"/>
    </location>
    <ligand>
        <name>substrate</name>
    </ligand>
</feature>
<dbReference type="SUPFAM" id="SSF89000">
    <property type="entry name" value="post-HMGL domain-like"/>
    <property type="match status" value="1"/>
</dbReference>
<keyword evidence="2 7" id="KW-0479">Metal-binding</keyword>
<dbReference type="PROSITE" id="PS50991">
    <property type="entry name" value="PYR_CT"/>
    <property type="match status" value="1"/>
</dbReference>
<dbReference type="PANTHER" id="PTHR10277">
    <property type="entry name" value="HOMOCITRATE SYNTHASE-RELATED"/>
    <property type="match status" value="1"/>
</dbReference>
<feature type="domain" description="Pyruvate carboxyltransferase" evidence="9">
    <location>
        <begin position="4"/>
        <end position="254"/>
    </location>
</feature>
<evidence type="ECO:0000256" key="8">
    <source>
        <dbReference type="NCBIfam" id="TIGR03217"/>
    </source>
</evidence>
<keyword evidence="5 7" id="KW-0456">Lyase</keyword>
<dbReference type="Gene3D" id="3.20.20.70">
    <property type="entry name" value="Aldolase class I"/>
    <property type="match status" value="1"/>
</dbReference>
<feature type="binding site" evidence="7">
    <location>
        <position position="166"/>
    </location>
    <ligand>
        <name>substrate</name>
    </ligand>
</feature>
<feature type="active site" description="Proton acceptor" evidence="7">
    <location>
        <position position="16"/>
    </location>
</feature>
<keyword evidence="11" id="KW-1185">Reference proteome</keyword>
<feature type="binding site" evidence="7">
    <location>
        <begin position="12"/>
        <end position="13"/>
    </location>
    <ligand>
        <name>substrate</name>
    </ligand>
</feature>
<evidence type="ECO:0000256" key="6">
    <source>
        <dbReference type="ARBA" id="ARBA00023518"/>
    </source>
</evidence>
<comment type="catalytic activity">
    <reaction evidence="7">
        <text>(S)-4-hydroxy-2-oxopentanoate = acetaldehyde + pyruvate</text>
        <dbReference type="Rhea" id="RHEA:22624"/>
        <dbReference type="ChEBI" id="CHEBI:15343"/>
        <dbReference type="ChEBI" id="CHEBI:15361"/>
        <dbReference type="ChEBI" id="CHEBI:73143"/>
        <dbReference type="EC" id="4.1.3.39"/>
    </reaction>
</comment>
<feature type="binding site" evidence="7">
    <location>
        <position position="195"/>
    </location>
    <ligand>
        <name>Mn(2+)</name>
        <dbReference type="ChEBI" id="CHEBI:29035"/>
    </ligand>
</feature>
<feature type="binding site" evidence="7">
    <location>
        <position position="193"/>
    </location>
    <ligand>
        <name>Mn(2+)</name>
        <dbReference type="ChEBI" id="CHEBI:29035"/>
    </ligand>
</feature>
<dbReference type="InterPro" id="IPR000891">
    <property type="entry name" value="PYR_CT"/>
</dbReference>